<evidence type="ECO:0000256" key="2">
    <source>
        <dbReference type="ARBA" id="ARBA00005887"/>
    </source>
</evidence>
<proteinExistence type="inferred from homology"/>
<sequence>MKRKYLVPGAALAVALATGPASATELADATGAYLLNTLFLLICGALVMFMAAGFAMLEAGSVRNRSVTAVCAKNVALYAVAGVVFYLFGYQAMYGESLSGLIGIPGIWHADDAAALSGADLSGHASGADWFFQMVFVATAASVVSGALAERVRFWAFVASTVVLAAVIYPAVGHWTWGGGWLASLGFADFAGSTIVHSVGGWVALTGIVILGPRLGRFGPTGQPLALAPSSLPYVTLGTFILWLGWFGFNGGSQLSFSTVEDAVAVSNIFVNTNAAAAAGVLAMAIVSFARSGKMDLPLMLNGALAGLVSITAEPAAPGMASSMAIGAVGALAMLGATRLLEGLGLDDAVGAIPVHLAAGAWGTIAVAFSNPDASLAVQALGVVAVGGFAATVSWVVWTVIDGLMGAGLPREQQKDGCDLTEFGMPAYKFD</sequence>
<protein>
    <submittedName>
        <fullName evidence="11">Ammonium transporter</fullName>
    </submittedName>
</protein>
<keyword evidence="12" id="KW-1185">Reference proteome</keyword>
<feature type="transmembrane region" description="Helical" evidence="8">
    <location>
        <begin position="154"/>
        <end position="175"/>
    </location>
</feature>
<evidence type="ECO:0000256" key="6">
    <source>
        <dbReference type="ARBA" id="ARBA00023136"/>
    </source>
</evidence>
<dbReference type="SUPFAM" id="SSF111352">
    <property type="entry name" value="Ammonium transporter"/>
    <property type="match status" value="1"/>
</dbReference>
<dbReference type="Pfam" id="PF00909">
    <property type="entry name" value="Ammonium_transp"/>
    <property type="match status" value="1"/>
</dbReference>
<dbReference type="PROSITE" id="PS01219">
    <property type="entry name" value="AMMONIUM_TRANSP"/>
    <property type="match status" value="1"/>
</dbReference>
<dbReference type="PANTHER" id="PTHR11730:SF62">
    <property type="entry name" value="AMMONIUM TRANSPORTER SLL1017-RELATED"/>
    <property type="match status" value="1"/>
</dbReference>
<feature type="transmembrane region" description="Helical" evidence="8">
    <location>
        <begin position="376"/>
        <end position="401"/>
    </location>
</feature>
<organism evidence="11 12">
    <name type="scientific">Psychromarinibacter halotolerans</name>
    <dbReference type="NCBI Taxonomy" id="1775175"/>
    <lineage>
        <taxon>Bacteria</taxon>
        <taxon>Pseudomonadati</taxon>
        <taxon>Pseudomonadota</taxon>
        <taxon>Alphaproteobacteria</taxon>
        <taxon>Rhodobacterales</taxon>
        <taxon>Paracoccaceae</taxon>
        <taxon>Psychromarinibacter</taxon>
    </lineage>
</organism>
<dbReference type="Proteomes" id="UP001595632">
    <property type="component" value="Unassembled WGS sequence"/>
</dbReference>
<dbReference type="Gene3D" id="1.10.3430.10">
    <property type="entry name" value="Ammonium transporter AmtB like domains"/>
    <property type="match status" value="1"/>
</dbReference>
<evidence type="ECO:0000259" key="10">
    <source>
        <dbReference type="Pfam" id="PF00909"/>
    </source>
</evidence>
<dbReference type="EMBL" id="JBHRTB010000010">
    <property type="protein sequence ID" value="MFC3143053.1"/>
    <property type="molecule type" value="Genomic_DNA"/>
</dbReference>
<evidence type="ECO:0000256" key="4">
    <source>
        <dbReference type="ARBA" id="ARBA00022692"/>
    </source>
</evidence>
<reference evidence="12" key="1">
    <citation type="journal article" date="2019" name="Int. J. Syst. Evol. Microbiol.">
        <title>The Global Catalogue of Microorganisms (GCM) 10K type strain sequencing project: providing services to taxonomists for standard genome sequencing and annotation.</title>
        <authorList>
            <consortium name="The Broad Institute Genomics Platform"/>
            <consortium name="The Broad Institute Genome Sequencing Center for Infectious Disease"/>
            <person name="Wu L."/>
            <person name="Ma J."/>
        </authorList>
    </citation>
    <scope>NUCLEOTIDE SEQUENCE [LARGE SCALE GENOMIC DNA]</scope>
    <source>
        <strain evidence="12">KCTC 52366</strain>
    </source>
</reference>
<feature type="transmembrane region" description="Helical" evidence="8">
    <location>
        <begin position="130"/>
        <end position="149"/>
    </location>
</feature>
<comment type="similarity">
    <text evidence="2">Belongs to the ammonia transporter channel (TC 1.A.11.2) family.</text>
</comment>
<keyword evidence="4 8" id="KW-0812">Transmembrane</keyword>
<gene>
    <name evidence="11" type="ORF">ACFOGP_10055</name>
</gene>
<feature type="transmembrane region" description="Helical" evidence="8">
    <location>
        <begin position="225"/>
        <end position="249"/>
    </location>
</feature>
<dbReference type="PANTHER" id="PTHR11730">
    <property type="entry name" value="AMMONIUM TRANSPORTER"/>
    <property type="match status" value="1"/>
</dbReference>
<feature type="transmembrane region" description="Helical" evidence="8">
    <location>
        <begin position="75"/>
        <end position="93"/>
    </location>
</feature>
<keyword evidence="7" id="KW-0924">Ammonia transport</keyword>
<keyword evidence="3" id="KW-0813">Transport</keyword>
<accession>A0ABV7GQV4</accession>
<evidence type="ECO:0000256" key="7">
    <source>
        <dbReference type="ARBA" id="ARBA00023177"/>
    </source>
</evidence>
<evidence type="ECO:0000313" key="11">
    <source>
        <dbReference type="EMBL" id="MFC3143053.1"/>
    </source>
</evidence>
<keyword evidence="9" id="KW-0732">Signal</keyword>
<evidence type="ECO:0000256" key="5">
    <source>
        <dbReference type="ARBA" id="ARBA00022989"/>
    </source>
</evidence>
<dbReference type="RefSeq" id="WP_275633032.1">
    <property type="nucleotide sequence ID" value="NZ_JARGYD010000004.1"/>
</dbReference>
<feature type="transmembrane region" description="Helical" evidence="8">
    <location>
        <begin position="195"/>
        <end position="213"/>
    </location>
</feature>
<keyword evidence="5 8" id="KW-1133">Transmembrane helix</keyword>
<feature type="transmembrane region" description="Helical" evidence="8">
    <location>
        <begin position="319"/>
        <end position="337"/>
    </location>
</feature>
<feature type="transmembrane region" description="Helical" evidence="8">
    <location>
        <begin position="269"/>
        <end position="290"/>
    </location>
</feature>
<keyword evidence="6 8" id="KW-0472">Membrane</keyword>
<feature type="signal peptide" evidence="9">
    <location>
        <begin position="1"/>
        <end position="23"/>
    </location>
</feature>
<evidence type="ECO:0000256" key="9">
    <source>
        <dbReference type="SAM" id="SignalP"/>
    </source>
</evidence>
<comment type="caution">
    <text evidence="11">The sequence shown here is derived from an EMBL/GenBank/DDBJ whole genome shotgun (WGS) entry which is preliminary data.</text>
</comment>
<feature type="transmembrane region" description="Helical" evidence="8">
    <location>
        <begin position="349"/>
        <end position="370"/>
    </location>
</feature>
<name>A0ABV7GQV4_9RHOB</name>
<comment type="subcellular location">
    <subcellularLocation>
        <location evidence="1">Membrane</location>
        <topology evidence="1">Multi-pass membrane protein</topology>
    </subcellularLocation>
</comment>
<dbReference type="InterPro" id="IPR029020">
    <property type="entry name" value="Ammonium/urea_transptr"/>
</dbReference>
<dbReference type="InterPro" id="IPR024041">
    <property type="entry name" value="NH4_transpt_AmtB-like_dom"/>
</dbReference>
<feature type="chain" id="PRO_5046830764" evidence="9">
    <location>
        <begin position="24"/>
        <end position="431"/>
    </location>
</feature>
<feature type="transmembrane region" description="Helical" evidence="8">
    <location>
        <begin position="33"/>
        <end position="54"/>
    </location>
</feature>
<evidence type="ECO:0000313" key="12">
    <source>
        <dbReference type="Proteomes" id="UP001595632"/>
    </source>
</evidence>
<evidence type="ECO:0000256" key="3">
    <source>
        <dbReference type="ARBA" id="ARBA00022448"/>
    </source>
</evidence>
<evidence type="ECO:0000256" key="8">
    <source>
        <dbReference type="SAM" id="Phobius"/>
    </source>
</evidence>
<feature type="domain" description="Ammonium transporter AmtB-like" evidence="10">
    <location>
        <begin position="39"/>
        <end position="428"/>
    </location>
</feature>
<dbReference type="InterPro" id="IPR018047">
    <property type="entry name" value="Ammonium_transpt_CS"/>
</dbReference>
<evidence type="ECO:0000256" key="1">
    <source>
        <dbReference type="ARBA" id="ARBA00004141"/>
    </source>
</evidence>